<dbReference type="AlphaFoldDB" id="A0A8K1D7B4"/>
<dbReference type="Proteomes" id="UP000796761">
    <property type="component" value="Unassembled WGS sequence"/>
</dbReference>
<dbReference type="GO" id="GO:0005737">
    <property type="term" value="C:cytoplasm"/>
    <property type="evidence" value="ECO:0007669"/>
    <property type="project" value="TreeGrafter"/>
</dbReference>
<dbReference type="InterPro" id="IPR051336">
    <property type="entry name" value="RhoGEF_Guanine_NuclExch_SF"/>
</dbReference>
<keyword evidence="1" id="KW-0344">Guanine-nucleotide releasing factor</keyword>
<dbReference type="PANTHER" id="PTHR22826:SF146">
    <property type="entry name" value="PROTO-ONCOGENE DBL"/>
    <property type="match status" value="1"/>
</dbReference>
<name>A0A8K1D7B4_9PASS</name>
<dbReference type="GO" id="GO:0016358">
    <property type="term" value="P:dendrite development"/>
    <property type="evidence" value="ECO:0007669"/>
    <property type="project" value="TreeGrafter"/>
</dbReference>
<gene>
    <name evidence="3" type="ORF">HGM15179_020775</name>
</gene>
<dbReference type="InterPro" id="IPR018159">
    <property type="entry name" value="Spectrin/alpha-actinin"/>
</dbReference>
<dbReference type="SMART" id="SM00150">
    <property type="entry name" value="SPEC"/>
    <property type="match status" value="2"/>
</dbReference>
<accession>A0A8K1D7B4</accession>
<protein>
    <recommendedName>
        <fullName evidence="2">Guanine nucleotide exchange factor DBS-like spectrin-like domain-containing protein</fullName>
    </recommendedName>
</protein>
<evidence type="ECO:0000256" key="1">
    <source>
        <dbReference type="ARBA" id="ARBA00022658"/>
    </source>
</evidence>
<dbReference type="InterPro" id="IPR056466">
    <property type="entry name" value="Spectrin_DBS"/>
</dbReference>
<comment type="caution">
    <text evidence="3">The sequence shown here is derived from an EMBL/GenBank/DDBJ whole genome shotgun (WGS) entry which is preliminary data.</text>
</comment>
<dbReference type="SUPFAM" id="SSF46966">
    <property type="entry name" value="Spectrin repeat"/>
    <property type="match status" value="2"/>
</dbReference>
<keyword evidence="4" id="KW-1185">Reference proteome</keyword>
<evidence type="ECO:0000313" key="4">
    <source>
        <dbReference type="Proteomes" id="UP000796761"/>
    </source>
</evidence>
<sequence length="555" mass="63154">VKNAIEFLMGQQVELPDTGDSYPQVKQRLKDLDHFDGMAQDLIGKAQVVILHGHQLAANHHYALNLICQQCNELRHHSDLLSHEIKRKQMRLQKTLELHTHLQQALQCCDEGAYLLANQQMDKCQSKEGAQKALQDIERFLENSSAYLNSDPQVLHYGFESVLTPELKSSALGQSAMNGDPVGLSLLQCQIQAVQVKLENVRSMFGNRQSCFRKLLDKHEEITAVTKEGNLLLSSFEEPDCGKCSQDQQQERPGDWETVNRLLGQLHEMETAFDGFWEKHQLKMEQYLQLWKFEQSFQEVKNAIEFLMGQQAEVPDTGDSIPQVKQRLKDLDNFDGMAQDLIGKAQVVILHGHQLAANHHYALNLICQQCNELRHHSDLLSEEIKRKQMHLQKTLELHTRLQQALQCCDEGAYLLANQQMDKCQSKEGAQKALQDIERFLENSSAYLNSDPQVLHYGFESVLTPELKSSALGQSAMNGDPVGLSLLQCQIQAVQVKLENVRSMFGNRQSCFRKLLDKHVRPVQLVAPRPENPPRSKSPLFSPKHGEMLWNRGVFS</sequence>
<dbReference type="EMBL" id="SWJQ01002622">
    <property type="protein sequence ID" value="TRZ06332.1"/>
    <property type="molecule type" value="Genomic_DNA"/>
</dbReference>
<dbReference type="PANTHER" id="PTHR22826">
    <property type="entry name" value="RHO GUANINE EXCHANGE FACTOR-RELATED"/>
    <property type="match status" value="1"/>
</dbReference>
<reference evidence="3" key="1">
    <citation type="submission" date="2019-04" db="EMBL/GenBank/DDBJ databases">
        <title>Genome assembly of Zosterops borbonicus 15179.</title>
        <authorList>
            <person name="Leroy T."/>
            <person name="Anselmetti Y."/>
            <person name="Tilak M.-K."/>
            <person name="Nabholz B."/>
        </authorList>
    </citation>
    <scope>NUCLEOTIDE SEQUENCE</scope>
    <source>
        <strain evidence="3">HGM_15179</strain>
        <tissue evidence="3">Muscle</tissue>
    </source>
</reference>
<organism evidence="3 4">
    <name type="scientific">Zosterops borbonicus</name>
    <dbReference type="NCBI Taxonomy" id="364589"/>
    <lineage>
        <taxon>Eukaryota</taxon>
        <taxon>Metazoa</taxon>
        <taxon>Chordata</taxon>
        <taxon>Craniata</taxon>
        <taxon>Vertebrata</taxon>
        <taxon>Euteleostomi</taxon>
        <taxon>Archelosauria</taxon>
        <taxon>Archosauria</taxon>
        <taxon>Dinosauria</taxon>
        <taxon>Saurischia</taxon>
        <taxon>Theropoda</taxon>
        <taxon>Coelurosauria</taxon>
        <taxon>Aves</taxon>
        <taxon>Neognathae</taxon>
        <taxon>Neoaves</taxon>
        <taxon>Telluraves</taxon>
        <taxon>Australaves</taxon>
        <taxon>Passeriformes</taxon>
        <taxon>Sylvioidea</taxon>
        <taxon>Zosteropidae</taxon>
        <taxon>Zosterops</taxon>
    </lineage>
</organism>
<evidence type="ECO:0000259" key="2">
    <source>
        <dbReference type="Pfam" id="PF23289"/>
    </source>
</evidence>
<feature type="domain" description="Guanine nucleotide exchange factor DBS-like spectrin-like" evidence="2">
    <location>
        <begin position="119"/>
        <end position="169"/>
    </location>
</feature>
<proteinExistence type="predicted"/>
<dbReference type="OrthoDB" id="10004999at2759"/>
<dbReference type="GO" id="GO:0005085">
    <property type="term" value="F:guanyl-nucleotide exchange factor activity"/>
    <property type="evidence" value="ECO:0007669"/>
    <property type="project" value="UniProtKB-KW"/>
</dbReference>
<feature type="non-terminal residue" evidence="3">
    <location>
        <position position="1"/>
    </location>
</feature>
<evidence type="ECO:0000313" key="3">
    <source>
        <dbReference type="EMBL" id="TRZ06332.1"/>
    </source>
</evidence>
<feature type="domain" description="Guanine nucleotide exchange factor DBS-like spectrin-like" evidence="2">
    <location>
        <begin position="418"/>
        <end position="468"/>
    </location>
</feature>
<dbReference type="Pfam" id="PF23289">
    <property type="entry name" value="Spectrin_5"/>
    <property type="match status" value="2"/>
</dbReference>
<dbReference type="Gene3D" id="1.20.58.60">
    <property type="match status" value="2"/>
</dbReference>